<proteinExistence type="predicted"/>
<gene>
    <name evidence="2" type="ORF">ABGF40_00710</name>
</gene>
<keyword evidence="1" id="KW-0472">Membrane</keyword>
<keyword evidence="1" id="KW-1133">Transmembrane helix</keyword>
<sequence length="207" mass="24739">MIVIVLVGLITSIKKFRRENYVSILLLAFCGILTIISKRAFLYYIILLLPLFTFYICQTFEKYKNLFNKYVLVIVVLILFIPSLRTIYSNVRNRNTDNAEDYYKIAKENKRISDENGRIYSHRLFGVMYLASDRLSSKRYFFIPGFEDDAPIFDDFKVHFEMNYPKYIVINDKRFYNGKTDEYINDLLLKQYELINSSNHVKLYKIK</sequence>
<dbReference type="EMBL" id="JBFNFH010000001">
    <property type="protein sequence ID" value="MFM1524190.1"/>
    <property type="molecule type" value="Genomic_DNA"/>
</dbReference>
<dbReference type="Proteomes" id="UP001629536">
    <property type="component" value="Unassembled WGS sequence"/>
</dbReference>
<feature type="transmembrane region" description="Helical" evidence="1">
    <location>
        <begin position="42"/>
        <end position="58"/>
    </location>
</feature>
<dbReference type="RefSeq" id="WP_408126108.1">
    <property type="nucleotide sequence ID" value="NZ_JBFNFH010000001.1"/>
</dbReference>
<feature type="transmembrane region" description="Helical" evidence="1">
    <location>
        <begin position="70"/>
        <end position="88"/>
    </location>
</feature>
<reference evidence="2 3" key="1">
    <citation type="journal article" date="2024" name="Front. Microbiol.">
        <title>Pangenomic and biochemical analyses of Helcococcus ovis reveal widespread tetracycline resistance and a novel bacterial species, Helcococcus bovis.</title>
        <authorList>
            <person name="Cunha F."/>
            <person name="Zhai Y."/>
            <person name="Casaro S."/>
            <person name="Jones K.L."/>
            <person name="Hernandez M."/>
            <person name="Bisinotto R.S."/>
            <person name="Kariyawasam S."/>
            <person name="Brown M.B."/>
            <person name="Phillips A."/>
            <person name="Jeong K.C."/>
            <person name="Galvao K.N."/>
        </authorList>
    </citation>
    <scope>NUCLEOTIDE SEQUENCE [LARGE SCALE GENOMIC DNA]</scope>
    <source>
        <strain evidence="2 3">KG197</strain>
    </source>
</reference>
<organism evidence="2 3">
    <name type="scientific">Helcococcus bovis</name>
    <dbReference type="NCBI Taxonomy" id="3153252"/>
    <lineage>
        <taxon>Bacteria</taxon>
        <taxon>Bacillati</taxon>
        <taxon>Bacillota</taxon>
        <taxon>Tissierellia</taxon>
        <taxon>Tissierellales</taxon>
        <taxon>Peptoniphilaceae</taxon>
        <taxon>Helcococcus</taxon>
    </lineage>
</organism>
<keyword evidence="3" id="KW-1185">Reference proteome</keyword>
<evidence type="ECO:0000256" key="1">
    <source>
        <dbReference type="SAM" id="Phobius"/>
    </source>
</evidence>
<name>A0ABW9F540_9FIRM</name>
<evidence type="ECO:0000313" key="3">
    <source>
        <dbReference type="Proteomes" id="UP001629536"/>
    </source>
</evidence>
<evidence type="ECO:0000313" key="2">
    <source>
        <dbReference type="EMBL" id="MFM1524190.1"/>
    </source>
</evidence>
<comment type="caution">
    <text evidence="2">The sequence shown here is derived from an EMBL/GenBank/DDBJ whole genome shotgun (WGS) entry which is preliminary data.</text>
</comment>
<protein>
    <recommendedName>
        <fullName evidence="4">Glycosyltransferase RgtA/B/C/D-like domain-containing protein</fullName>
    </recommendedName>
</protein>
<evidence type="ECO:0008006" key="4">
    <source>
        <dbReference type="Google" id="ProtNLM"/>
    </source>
</evidence>
<accession>A0ABW9F540</accession>
<keyword evidence="1" id="KW-0812">Transmembrane</keyword>
<feature type="transmembrane region" description="Helical" evidence="1">
    <location>
        <begin position="20"/>
        <end position="36"/>
    </location>
</feature>